<gene>
    <name evidence="7" type="primary">aroE</name>
    <name evidence="10" type="ORF">HNQ45_001434</name>
</gene>
<name>A0A9Q2HG72_9STAP</name>
<dbReference type="CDD" id="cd01065">
    <property type="entry name" value="NAD_bind_Shikimate_DH"/>
    <property type="match status" value="1"/>
</dbReference>
<keyword evidence="3 7" id="KW-0028">Amino-acid biosynthesis</keyword>
<dbReference type="EC" id="1.1.1.25" evidence="2 7"/>
<evidence type="ECO:0000256" key="5">
    <source>
        <dbReference type="ARBA" id="ARBA00023002"/>
    </source>
</evidence>
<dbReference type="GO" id="GO:0005829">
    <property type="term" value="C:cytosol"/>
    <property type="evidence" value="ECO:0007669"/>
    <property type="project" value="TreeGrafter"/>
</dbReference>
<dbReference type="PANTHER" id="PTHR21089">
    <property type="entry name" value="SHIKIMATE DEHYDROGENASE"/>
    <property type="match status" value="1"/>
</dbReference>
<evidence type="ECO:0000256" key="3">
    <source>
        <dbReference type="ARBA" id="ARBA00022605"/>
    </source>
</evidence>
<comment type="pathway">
    <text evidence="1 7">Metabolic intermediate biosynthesis; chorismate biosynthesis; chorismate from D-erythrose 4-phosphate and phosphoenolpyruvate: step 4/7.</text>
</comment>
<dbReference type="GO" id="GO:0008652">
    <property type="term" value="P:amino acid biosynthetic process"/>
    <property type="evidence" value="ECO:0007669"/>
    <property type="project" value="UniProtKB-KW"/>
</dbReference>
<dbReference type="GO" id="GO:0009423">
    <property type="term" value="P:chorismate biosynthetic process"/>
    <property type="evidence" value="ECO:0007669"/>
    <property type="project" value="UniProtKB-UniRule"/>
</dbReference>
<keyword evidence="4 7" id="KW-0521">NADP</keyword>
<evidence type="ECO:0000256" key="7">
    <source>
        <dbReference type="HAMAP-Rule" id="MF_00222"/>
    </source>
</evidence>
<dbReference type="NCBIfam" id="TIGR00507">
    <property type="entry name" value="aroE"/>
    <property type="match status" value="1"/>
</dbReference>
<keyword evidence="11" id="KW-1185">Reference proteome</keyword>
<dbReference type="InterPro" id="IPR041121">
    <property type="entry name" value="SDH_C"/>
</dbReference>
<evidence type="ECO:0000256" key="1">
    <source>
        <dbReference type="ARBA" id="ARBA00004871"/>
    </source>
</evidence>
<feature type="binding site" evidence="7">
    <location>
        <begin position="122"/>
        <end position="126"/>
    </location>
    <ligand>
        <name>NADP(+)</name>
        <dbReference type="ChEBI" id="CHEBI:58349"/>
    </ligand>
</feature>
<dbReference type="InterPro" id="IPR011342">
    <property type="entry name" value="Shikimate_DH"/>
</dbReference>
<feature type="binding site" evidence="7">
    <location>
        <position position="210"/>
    </location>
    <ligand>
        <name>shikimate</name>
        <dbReference type="ChEBI" id="CHEBI:36208"/>
    </ligand>
</feature>
<dbReference type="EMBL" id="JACHHF010000009">
    <property type="protein sequence ID" value="MBB5176546.1"/>
    <property type="molecule type" value="Genomic_DNA"/>
</dbReference>
<accession>A0A9Q2HG72</accession>
<dbReference type="Gene3D" id="3.40.50.10860">
    <property type="entry name" value="Leucine Dehydrogenase, chain A, domain 1"/>
    <property type="match status" value="1"/>
</dbReference>
<evidence type="ECO:0000256" key="6">
    <source>
        <dbReference type="ARBA" id="ARBA00023141"/>
    </source>
</evidence>
<reference evidence="10 11" key="1">
    <citation type="submission" date="2020-08" db="EMBL/GenBank/DDBJ databases">
        <title>Genomic Encyclopedia of Type Strains, Phase IV (KMG-IV): sequencing the most valuable type-strain genomes for metagenomic binning, comparative biology and taxonomic classification.</title>
        <authorList>
            <person name="Goeker M."/>
        </authorList>
    </citation>
    <scope>NUCLEOTIDE SEQUENCE [LARGE SCALE GENOMIC DNA]</scope>
    <source>
        <strain evidence="10 11">DSM 19163</strain>
    </source>
</reference>
<comment type="caution">
    <text evidence="7">Lacks conserved residue(s) required for the propagation of feature annotation.</text>
</comment>
<dbReference type="SUPFAM" id="SSF51735">
    <property type="entry name" value="NAD(P)-binding Rossmann-fold domains"/>
    <property type="match status" value="1"/>
</dbReference>
<dbReference type="PANTHER" id="PTHR21089:SF1">
    <property type="entry name" value="BIFUNCTIONAL 3-DEHYDROQUINATE DEHYDRATASE_SHIKIMATE DEHYDROGENASE, CHLOROPLASTIC"/>
    <property type="match status" value="1"/>
</dbReference>
<sequence length="265" mass="29877">MDYAVIGHPIKHTYSPLIHNTNFKLNRDNLFYDKLEVTPESLSNIRNIMNENSLQGINVTVPHKETIIQYLDYVNGHGRTIQAVNTVKRVDDKLYGYNTDVSGYKKTIIDNHFTYEKVLILGAGGAAKAVLLAHQELGSNVTIVARRKESFETFKNKKFNAITIDQFDGGEFDIVINATPLGLNNEDPFKVFKLDLLSNLTDTVGYDLIYNPAVTPFMAHFNKSINGLDMLVNQAMLSYEIWTGKAGNKEAVKSTLKQFLEESHE</sequence>
<dbReference type="InterPro" id="IPR022893">
    <property type="entry name" value="Shikimate_DH_fam"/>
</dbReference>
<evidence type="ECO:0000313" key="11">
    <source>
        <dbReference type="Proteomes" id="UP000579136"/>
    </source>
</evidence>
<dbReference type="GO" id="GO:0019632">
    <property type="term" value="P:shikimate metabolic process"/>
    <property type="evidence" value="ECO:0007669"/>
    <property type="project" value="InterPro"/>
</dbReference>
<dbReference type="Proteomes" id="UP000579136">
    <property type="component" value="Unassembled WGS sequence"/>
</dbReference>
<dbReference type="InterPro" id="IPR013708">
    <property type="entry name" value="Shikimate_DH-bd_N"/>
</dbReference>
<dbReference type="GO" id="GO:0050661">
    <property type="term" value="F:NADP binding"/>
    <property type="evidence" value="ECO:0007669"/>
    <property type="project" value="InterPro"/>
</dbReference>
<dbReference type="RefSeq" id="WP_183675227.1">
    <property type="nucleotide sequence ID" value="NZ_CBCRYX010000010.1"/>
</dbReference>
<feature type="domain" description="SDH C-terminal" evidence="9">
    <location>
        <begin position="227"/>
        <end position="256"/>
    </location>
</feature>
<keyword evidence="6 7" id="KW-0057">Aromatic amino acid biosynthesis</keyword>
<feature type="binding site" evidence="7">
    <location>
        <position position="60"/>
    </location>
    <ligand>
        <name>shikimate</name>
        <dbReference type="ChEBI" id="CHEBI:36208"/>
    </ligand>
</feature>
<feature type="binding site" evidence="7">
    <location>
        <position position="100"/>
    </location>
    <ligand>
        <name>shikimate</name>
        <dbReference type="ChEBI" id="CHEBI:36208"/>
    </ligand>
</feature>
<comment type="catalytic activity">
    <reaction evidence="7">
        <text>shikimate + NADP(+) = 3-dehydroshikimate + NADPH + H(+)</text>
        <dbReference type="Rhea" id="RHEA:17737"/>
        <dbReference type="ChEBI" id="CHEBI:15378"/>
        <dbReference type="ChEBI" id="CHEBI:16630"/>
        <dbReference type="ChEBI" id="CHEBI:36208"/>
        <dbReference type="ChEBI" id="CHEBI:57783"/>
        <dbReference type="ChEBI" id="CHEBI:58349"/>
        <dbReference type="EC" id="1.1.1.25"/>
    </reaction>
</comment>
<comment type="function">
    <text evidence="7">Involved in the biosynthesis of the chorismate, which leads to the biosynthesis of aromatic amino acids. Catalyzes the reversible NADPH linked reduction of 3-dehydroshikimate (DHSA) to yield shikimate (SA).</text>
</comment>
<feature type="binding site" evidence="7">
    <location>
        <position position="208"/>
    </location>
    <ligand>
        <name>NADP(+)</name>
        <dbReference type="ChEBI" id="CHEBI:58349"/>
    </ligand>
</feature>
<dbReference type="GO" id="GO:0009073">
    <property type="term" value="P:aromatic amino acid family biosynthetic process"/>
    <property type="evidence" value="ECO:0007669"/>
    <property type="project" value="UniProtKB-KW"/>
</dbReference>
<protein>
    <recommendedName>
        <fullName evidence="2 7">Shikimate dehydrogenase (NADP(+))</fullName>
        <shortName evidence="7">SDH</shortName>
        <ecNumber evidence="2 7">1.1.1.25</ecNumber>
    </recommendedName>
</protein>
<feature type="binding site" evidence="7">
    <location>
        <position position="227"/>
    </location>
    <ligand>
        <name>NADP(+)</name>
        <dbReference type="ChEBI" id="CHEBI:58349"/>
    </ligand>
</feature>
<dbReference type="AlphaFoldDB" id="A0A9Q2HG72"/>
<evidence type="ECO:0000256" key="2">
    <source>
        <dbReference type="ARBA" id="ARBA00012962"/>
    </source>
</evidence>
<feature type="binding site" evidence="7">
    <location>
        <position position="234"/>
    </location>
    <ligand>
        <name>shikimate</name>
        <dbReference type="ChEBI" id="CHEBI:36208"/>
    </ligand>
</feature>
<keyword evidence="5 7" id="KW-0560">Oxidoreductase</keyword>
<feature type="domain" description="Shikimate dehydrogenase substrate binding N-terminal" evidence="8">
    <location>
        <begin position="5"/>
        <end position="87"/>
    </location>
</feature>
<dbReference type="InterPro" id="IPR046346">
    <property type="entry name" value="Aminoacid_DH-like_N_sf"/>
</dbReference>
<dbReference type="HAMAP" id="MF_00222">
    <property type="entry name" value="Shikimate_DH_AroE"/>
    <property type="match status" value="1"/>
</dbReference>
<feature type="active site" description="Proton acceptor" evidence="7">
    <location>
        <position position="64"/>
    </location>
</feature>
<dbReference type="SUPFAM" id="SSF53223">
    <property type="entry name" value="Aminoacid dehydrogenase-like, N-terminal domain"/>
    <property type="match status" value="1"/>
</dbReference>
<evidence type="ECO:0000259" key="9">
    <source>
        <dbReference type="Pfam" id="PF18317"/>
    </source>
</evidence>
<evidence type="ECO:0000256" key="4">
    <source>
        <dbReference type="ARBA" id="ARBA00022857"/>
    </source>
</evidence>
<dbReference type="InterPro" id="IPR036291">
    <property type="entry name" value="NAD(P)-bd_dom_sf"/>
</dbReference>
<feature type="binding site" evidence="7">
    <location>
        <position position="85"/>
    </location>
    <ligand>
        <name>shikimate</name>
        <dbReference type="ChEBI" id="CHEBI:36208"/>
    </ligand>
</feature>
<dbReference type="Pfam" id="PF08501">
    <property type="entry name" value="Shikimate_dh_N"/>
    <property type="match status" value="1"/>
</dbReference>
<dbReference type="GO" id="GO:0004764">
    <property type="term" value="F:shikimate 3-dehydrogenase (NADP+) activity"/>
    <property type="evidence" value="ECO:0007669"/>
    <property type="project" value="UniProtKB-UniRule"/>
</dbReference>
<dbReference type="Gene3D" id="3.40.50.720">
    <property type="entry name" value="NAD(P)-binding Rossmann-like Domain"/>
    <property type="match status" value="1"/>
</dbReference>
<comment type="subunit">
    <text evidence="7">Homodimer.</text>
</comment>
<dbReference type="Pfam" id="PF18317">
    <property type="entry name" value="SDH_C"/>
    <property type="match status" value="1"/>
</dbReference>
<evidence type="ECO:0000313" key="10">
    <source>
        <dbReference type="EMBL" id="MBB5176546.1"/>
    </source>
</evidence>
<organism evidence="10 11">
    <name type="scientific">Nosocomiicoccus ampullae</name>
    <dbReference type="NCBI Taxonomy" id="489910"/>
    <lineage>
        <taxon>Bacteria</taxon>
        <taxon>Bacillati</taxon>
        <taxon>Bacillota</taxon>
        <taxon>Bacilli</taxon>
        <taxon>Bacillales</taxon>
        <taxon>Staphylococcaceae</taxon>
        <taxon>Nosocomiicoccus</taxon>
    </lineage>
</organism>
<feature type="binding site" evidence="7">
    <location>
        <begin position="13"/>
        <end position="15"/>
    </location>
    <ligand>
        <name>shikimate</name>
        <dbReference type="ChEBI" id="CHEBI:36208"/>
    </ligand>
</feature>
<comment type="similarity">
    <text evidence="7">Belongs to the shikimate dehydrogenase family.</text>
</comment>
<evidence type="ECO:0000259" key="8">
    <source>
        <dbReference type="Pfam" id="PF08501"/>
    </source>
</evidence>
<proteinExistence type="inferred from homology"/>
<comment type="caution">
    <text evidence="10">The sequence shown here is derived from an EMBL/GenBank/DDBJ whole genome shotgun (WGS) entry which is preliminary data.</text>
</comment>